<evidence type="ECO:0000313" key="1">
    <source>
        <dbReference type="EMBL" id="MBX73502.1"/>
    </source>
</evidence>
<name>A0A2P2R2N2_RHIMU</name>
<proteinExistence type="predicted"/>
<organism evidence="1">
    <name type="scientific">Rhizophora mucronata</name>
    <name type="common">Asiatic mangrove</name>
    <dbReference type="NCBI Taxonomy" id="61149"/>
    <lineage>
        <taxon>Eukaryota</taxon>
        <taxon>Viridiplantae</taxon>
        <taxon>Streptophyta</taxon>
        <taxon>Embryophyta</taxon>
        <taxon>Tracheophyta</taxon>
        <taxon>Spermatophyta</taxon>
        <taxon>Magnoliopsida</taxon>
        <taxon>eudicotyledons</taxon>
        <taxon>Gunneridae</taxon>
        <taxon>Pentapetalae</taxon>
        <taxon>rosids</taxon>
        <taxon>fabids</taxon>
        <taxon>Malpighiales</taxon>
        <taxon>Rhizophoraceae</taxon>
        <taxon>Rhizophora</taxon>
    </lineage>
</organism>
<dbReference type="AlphaFoldDB" id="A0A2P2R2N2"/>
<dbReference type="EMBL" id="GGEC01093018">
    <property type="protein sequence ID" value="MBX73502.1"/>
    <property type="molecule type" value="Transcribed_RNA"/>
</dbReference>
<protein>
    <submittedName>
        <fullName evidence="1">Uncharacterized protein</fullName>
    </submittedName>
</protein>
<reference evidence="1" key="1">
    <citation type="submission" date="2018-02" db="EMBL/GenBank/DDBJ databases">
        <title>Rhizophora mucronata_Transcriptome.</title>
        <authorList>
            <person name="Meera S.P."/>
            <person name="Sreeshan A."/>
            <person name="Augustine A."/>
        </authorList>
    </citation>
    <scope>NUCLEOTIDE SEQUENCE</scope>
    <source>
        <tissue evidence="1">Leaf</tissue>
    </source>
</reference>
<sequence length="33" mass="3994">MPIIYINSKRPILIRRKKLHHTILKHKLKSCIT</sequence>
<accession>A0A2P2R2N2</accession>